<keyword evidence="2" id="KW-0479">Metal-binding</keyword>
<evidence type="ECO:0000256" key="4">
    <source>
        <dbReference type="ARBA" id="ARBA00022833"/>
    </source>
</evidence>
<evidence type="ECO:0000313" key="7">
    <source>
        <dbReference type="EMBL" id="MDT7041457.1"/>
    </source>
</evidence>
<dbReference type="Pfam" id="PF14464">
    <property type="entry name" value="Prok-JAB"/>
    <property type="match status" value="1"/>
</dbReference>
<dbReference type="InterPro" id="IPR051929">
    <property type="entry name" value="VirAsm_ModProt"/>
</dbReference>
<evidence type="ECO:0000313" key="8">
    <source>
        <dbReference type="Proteomes" id="UP001250932"/>
    </source>
</evidence>
<evidence type="ECO:0000256" key="3">
    <source>
        <dbReference type="ARBA" id="ARBA00022801"/>
    </source>
</evidence>
<accession>A0ABU3K4X8</accession>
<dbReference type="InterPro" id="IPR028090">
    <property type="entry name" value="JAB_dom_prok"/>
</dbReference>
<keyword evidence="1" id="KW-0645">Protease</keyword>
<keyword evidence="8" id="KW-1185">Reference proteome</keyword>
<dbReference type="RefSeq" id="WP_313831810.1">
    <property type="nucleotide sequence ID" value="NZ_JAQOUE010000001.1"/>
</dbReference>
<dbReference type="PANTHER" id="PTHR34858">
    <property type="entry name" value="CYSO-CYSTEINE PEPTIDASE"/>
    <property type="match status" value="1"/>
</dbReference>
<evidence type="ECO:0000256" key="1">
    <source>
        <dbReference type="ARBA" id="ARBA00022670"/>
    </source>
</evidence>
<keyword evidence="3" id="KW-0378">Hydrolase</keyword>
<keyword evidence="5" id="KW-0482">Metalloprotease</keyword>
<dbReference type="Proteomes" id="UP001250932">
    <property type="component" value="Unassembled WGS sequence"/>
</dbReference>
<evidence type="ECO:0000259" key="6">
    <source>
        <dbReference type="Pfam" id="PF14464"/>
    </source>
</evidence>
<organism evidence="7 8">
    <name type="scientific">Candidatus Nitronereus thalassa</name>
    <dbReference type="NCBI Taxonomy" id="3020898"/>
    <lineage>
        <taxon>Bacteria</taxon>
        <taxon>Pseudomonadati</taxon>
        <taxon>Nitrospirota</taxon>
        <taxon>Nitrospiria</taxon>
        <taxon>Nitrospirales</taxon>
        <taxon>Nitrospiraceae</taxon>
        <taxon>Candidatus Nitronereus</taxon>
    </lineage>
</organism>
<proteinExistence type="predicted"/>
<dbReference type="SUPFAM" id="SSF102712">
    <property type="entry name" value="JAB1/MPN domain"/>
    <property type="match status" value="1"/>
</dbReference>
<evidence type="ECO:0000256" key="5">
    <source>
        <dbReference type="ARBA" id="ARBA00023049"/>
    </source>
</evidence>
<dbReference type="CDD" id="cd08070">
    <property type="entry name" value="MPN_like"/>
    <property type="match status" value="1"/>
</dbReference>
<dbReference type="EMBL" id="JAQOUE010000001">
    <property type="protein sequence ID" value="MDT7041457.1"/>
    <property type="molecule type" value="Genomic_DNA"/>
</dbReference>
<gene>
    <name evidence="7" type="ORF">PPG34_03795</name>
</gene>
<sequence length="169" mass="19168">MISIPAHIWDDMISHARSLDPHECCGVLAGKDGEISEQYRITNILATMSEEELATFFEKGKLSDLKNLSPEQRADIAFIMDMGDFSAAVKDIRQKEFTLPIFYHSHTSSPARPSDTDIQKAMDFEDMRDKLNFPEPLHLIISLEDKANPVLRAYRIQNSLSSEVAIQKK</sequence>
<dbReference type="PANTHER" id="PTHR34858:SF1">
    <property type="entry name" value="CYSO-CYSTEINE PEPTIDASE"/>
    <property type="match status" value="1"/>
</dbReference>
<protein>
    <submittedName>
        <fullName evidence="7">M67 family metallopeptidase</fullName>
    </submittedName>
</protein>
<keyword evidence="4" id="KW-0862">Zinc</keyword>
<name>A0ABU3K4X8_9BACT</name>
<reference evidence="7 8" key="1">
    <citation type="journal article" date="2023" name="ISME J.">
        <title>Cultivation and genomic characterization of novel and ubiquitous marine nitrite-oxidizing bacteria from the Nitrospirales.</title>
        <authorList>
            <person name="Mueller A.J."/>
            <person name="Daebeler A."/>
            <person name="Herbold C.W."/>
            <person name="Kirkegaard R.H."/>
            <person name="Daims H."/>
        </authorList>
    </citation>
    <scope>NUCLEOTIDE SEQUENCE [LARGE SCALE GENOMIC DNA]</scope>
    <source>
        <strain evidence="7 8">EB</strain>
    </source>
</reference>
<comment type="caution">
    <text evidence="7">The sequence shown here is derived from an EMBL/GenBank/DDBJ whole genome shotgun (WGS) entry which is preliminary data.</text>
</comment>
<dbReference type="Gene3D" id="3.40.140.10">
    <property type="entry name" value="Cytidine Deaminase, domain 2"/>
    <property type="match status" value="1"/>
</dbReference>
<evidence type="ECO:0000256" key="2">
    <source>
        <dbReference type="ARBA" id="ARBA00022723"/>
    </source>
</evidence>
<feature type="domain" description="JAB" evidence="6">
    <location>
        <begin position="5"/>
        <end position="155"/>
    </location>
</feature>